<name>W4GJK9_APHAT</name>
<proteinExistence type="predicted"/>
<dbReference type="VEuPathDB" id="FungiDB:H257_07101"/>
<accession>W4GJK9</accession>
<dbReference type="AlphaFoldDB" id="W4GJK9"/>
<dbReference type="EMBL" id="KI913127">
    <property type="protein sequence ID" value="ETV79890.1"/>
    <property type="molecule type" value="Genomic_DNA"/>
</dbReference>
<dbReference type="GeneID" id="20809097"/>
<dbReference type="RefSeq" id="XP_009830826.1">
    <property type="nucleotide sequence ID" value="XM_009832524.1"/>
</dbReference>
<reference evidence="1" key="1">
    <citation type="submission" date="2013-12" db="EMBL/GenBank/DDBJ databases">
        <title>The Genome Sequence of Aphanomyces astaci APO3.</title>
        <authorList>
            <consortium name="The Broad Institute Genomics Platform"/>
            <person name="Russ C."/>
            <person name="Tyler B."/>
            <person name="van West P."/>
            <person name="Dieguez-Uribeondo J."/>
            <person name="Young S.K."/>
            <person name="Zeng Q."/>
            <person name="Gargeya S."/>
            <person name="Fitzgerald M."/>
            <person name="Abouelleil A."/>
            <person name="Alvarado L."/>
            <person name="Chapman S.B."/>
            <person name="Gainer-Dewar J."/>
            <person name="Goldberg J."/>
            <person name="Griggs A."/>
            <person name="Gujja S."/>
            <person name="Hansen M."/>
            <person name="Howarth C."/>
            <person name="Imamovic A."/>
            <person name="Ireland A."/>
            <person name="Larimer J."/>
            <person name="McCowan C."/>
            <person name="Murphy C."/>
            <person name="Pearson M."/>
            <person name="Poon T.W."/>
            <person name="Priest M."/>
            <person name="Roberts A."/>
            <person name="Saif S."/>
            <person name="Shea T."/>
            <person name="Sykes S."/>
            <person name="Wortman J."/>
            <person name="Nusbaum C."/>
            <person name="Birren B."/>
        </authorList>
    </citation>
    <scope>NUCLEOTIDE SEQUENCE [LARGE SCALE GENOMIC DNA]</scope>
    <source>
        <strain evidence="1">APO3</strain>
    </source>
</reference>
<gene>
    <name evidence="1" type="ORF">H257_07101</name>
</gene>
<sequence>MAFAEAQPAAPQRTQLRPLRVVDGDAGEPRHVRERVVAAKRAQVRRLRRWNRHVWPHLVVPGRVHGEHRELVASARPFVDHGHVPVRNELAVGVDGQAEFLGLDHALHERSDGNRSHRELRVARVDLNQVFVLAVTVVWPTGARQSTVLVDASDVAVLGLVHDANVESKRMRSAGKRCPERKAASNAIPIRRKTQEDIVHFRNSRFRRTQAAVFCGARNVLRFRVQAQSSWQHTTAAGGGPHIASSTSTAHACWTRAKTGFVTIKRELEQFPHL</sequence>
<protein>
    <submittedName>
        <fullName evidence="1">Uncharacterized protein</fullName>
    </submittedName>
</protein>
<evidence type="ECO:0000313" key="1">
    <source>
        <dbReference type="EMBL" id="ETV79890.1"/>
    </source>
</evidence>
<organism evidence="1">
    <name type="scientific">Aphanomyces astaci</name>
    <name type="common">Crayfish plague agent</name>
    <dbReference type="NCBI Taxonomy" id="112090"/>
    <lineage>
        <taxon>Eukaryota</taxon>
        <taxon>Sar</taxon>
        <taxon>Stramenopiles</taxon>
        <taxon>Oomycota</taxon>
        <taxon>Saprolegniomycetes</taxon>
        <taxon>Saprolegniales</taxon>
        <taxon>Verrucalvaceae</taxon>
        <taxon>Aphanomyces</taxon>
    </lineage>
</organism>